<dbReference type="eggNOG" id="COG0791">
    <property type="taxonomic scope" value="Bacteria"/>
</dbReference>
<proteinExistence type="inferred from homology"/>
<dbReference type="HOGENOM" id="CLU_034085_1_0_11"/>
<gene>
    <name evidence="8" type="ordered locus">Francci3_0423</name>
</gene>
<feature type="coiled-coil region" evidence="5">
    <location>
        <begin position="110"/>
        <end position="165"/>
    </location>
</feature>
<dbReference type="KEGG" id="fra:Francci3_0423"/>
<evidence type="ECO:0000256" key="6">
    <source>
        <dbReference type="SAM" id="MobiDB-lite"/>
    </source>
</evidence>
<evidence type="ECO:0000313" key="9">
    <source>
        <dbReference type="Proteomes" id="UP000001937"/>
    </source>
</evidence>
<evidence type="ECO:0000256" key="5">
    <source>
        <dbReference type="SAM" id="Coils"/>
    </source>
</evidence>
<keyword evidence="2" id="KW-0645">Protease</keyword>
<protein>
    <submittedName>
        <fullName evidence="8">NLP/P60</fullName>
    </submittedName>
</protein>
<dbReference type="Proteomes" id="UP000001937">
    <property type="component" value="Chromosome"/>
</dbReference>
<dbReference type="InterPro" id="IPR038765">
    <property type="entry name" value="Papain-like_cys_pep_sf"/>
</dbReference>
<dbReference type="Gene3D" id="3.90.1720.10">
    <property type="entry name" value="endopeptidase domain like (from Nostoc punctiforme)"/>
    <property type="match status" value="1"/>
</dbReference>
<keyword evidence="5" id="KW-0175">Coiled coil</keyword>
<dbReference type="PANTHER" id="PTHR47359">
    <property type="entry name" value="PEPTIDOGLYCAN DL-ENDOPEPTIDASE CWLO"/>
    <property type="match status" value="1"/>
</dbReference>
<keyword evidence="4" id="KW-0788">Thiol protease</keyword>
<sequence>MSSVPTEGWHSAGEPRPGPRRPRDVPPSGFGRRTSKHVARQTPAAGPTDDPQPTGNDPTGWRPKAGAPIVLGLVGILVAGPPVVWGFAGSAWAAPTTPASGSAPESPESLQSLQAEINGTRVRLDESTRQTAIATEVFNAERIRLAEAERAAAAAAGRVDRADDAVRQASDKHRGLAVSANRAGGFGQLSLLLTGDPRQVLDRAGAVDALARRQRVADTGLRLARRDLTEARRSADVALAGKRKIVMRLAARKRSIEASAAEQRSLLQRLESRYASLERRARERQAAAARARRAAAAAAAASAARKAAAERVRYRKESAAVAAAGRAFAAAPTTPAPIPPTGGGGASRAVQEAYAQLGKPYVWAAAGPKSFDCSGLTQWVWGKAGVSLSHYTGSQWNEGRRVNRAGLIPGDLVFFHADLDHVGIYIGGGKMIHAPRTGEVVKVEKIWWSSFRGGVRPGA</sequence>
<dbReference type="GO" id="GO:0006508">
    <property type="term" value="P:proteolysis"/>
    <property type="evidence" value="ECO:0007669"/>
    <property type="project" value="UniProtKB-KW"/>
</dbReference>
<dbReference type="PANTHER" id="PTHR47359:SF3">
    <property type="entry name" value="NLP_P60 DOMAIN-CONTAINING PROTEIN-RELATED"/>
    <property type="match status" value="1"/>
</dbReference>
<dbReference type="InterPro" id="IPR000064">
    <property type="entry name" value="NLP_P60_dom"/>
</dbReference>
<evidence type="ECO:0000313" key="8">
    <source>
        <dbReference type="EMBL" id="ABD09810.1"/>
    </source>
</evidence>
<dbReference type="SUPFAM" id="SSF54001">
    <property type="entry name" value="Cysteine proteinases"/>
    <property type="match status" value="1"/>
</dbReference>
<dbReference type="EMBL" id="CP000249">
    <property type="protein sequence ID" value="ABD09810.1"/>
    <property type="molecule type" value="Genomic_DNA"/>
</dbReference>
<evidence type="ECO:0000256" key="2">
    <source>
        <dbReference type="ARBA" id="ARBA00022670"/>
    </source>
</evidence>
<dbReference type="GO" id="GO:0008234">
    <property type="term" value="F:cysteine-type peptidase activity"/>
    <property type="evidence" value="ECO:0007669"/>
    <property type="project" value="UniProtKB-KW"/>
</dbReference>
<evidence type="ECO:0000256" key="4">
    <source>
        <dbReference type="ARBA" id="ARBA00022807"/>
    </source>
</evidence>
<accession>Q2JFY2</accession>
<dbReference type="AlphaFoldDB" id="Q2JFY2"/>
<dbReference type="Pfam" id="PF00877">
    <property type="entry name" value="NLPC_P60"/>
    <property type="match status" value="1"/>
</dbReference>
<organism evidence="8 9">
    <name type="scientific">Frankia casuarinae (strain DSM 45818 / CECT 9043 / HFP020203 / CcI3)</name>
    <dbReference type="NCBI Taxonomy" id="106370"/>
    <lineage>
        <taxon>Bacteria</taxon>
        <taxon>Bacillati</taxon>
        <taxon>Actinomycetota</taxon>
        <taxon>Actinomycetes</taxon>
        <taxon>Frankiales</taxon>
        <taxon>Frankiaceae</taxon>
        <taxon>Frankia</taxon>
    </lineage>
</organism>
<feature type="region of interest" description="Disordered" evidence="6">
    <location>
        <begin position="1"/>
        <end position="63"/>
    </location>
</feature>
<dbReference type="OrthoDB" id="3209655at2"/>
<dbReference type="STRING" id="106370.Francci3_0423"/>
<keyword evidence="9" id="KW-1185">Reference proteome</keyword>
<dbReference type="PROSITE" id="PS51935">
    <property type="entry name" value="NLPC_P60"/>
    <property type="match status" value="1"/>
</dbReference>
<comment type="similarity">
    <text evidence="1">Belongs to the peptidase C40 family.</text>
</comment>
<evidence type="ECO:0000256" key="3">
    <source>
        <dbReference type="ARBA" id="ARBA00022801"/>
    </source>
</evidence>
<evidence type="ECO:0000256" key="1">
    <source>
        <dbReference type="ARBA" id="ARBA00007074"/>
    </source>
</evidence>
<dbReference type="RefSeq" id="WP_011434888.1">
    <property type="nucleotide sequence ID" value="NC_007777.1"/>
</dbReference>
<keyword evidence="3" id="KW-0378">Hydrolase</keyword>
<dbReference type="InterPro" id="IPR051794">
    <property type="entry name" value="PG_Endopeptidase_C40"/>
</dbReference>
<evidence type="ECO:0000259" key="7">
    <source>
        <dbReference type="PROSITE" id="PS51935"/>
    </source>
</evidence>
<feature type="coiled-coil region" evidence="5">
    <location>
        <begin position="253"/>
        <end position="294"/>
    </location>
</feature>
<reference evidence="8 9" key="1">
    <citation type="journal article" date="2007" name="Genome Res.">
        <title>Genome characteristics of facultatively symbiotic Frankia sp. strains reflect host range and host plant biogeography.</title>
        <authorList>
            <person name="Normand P."/>
            <person name="Lapierre P."/>
            <person name="Tisa L.S."/>
            <person name="Gogarten J.P."/>
            <person name="Alloisio N."/>
            <person name="Bagnarol E."/>
            <person name="Bassi C.A."/>
            <person name="Berry A.M."/>
            <person name="Bickhart D.M."/>
            <person name="Choisne N."/>
            <person name="Couloux A."/>
            <person name="Cournoyer B."/>
            <person name="Cruveiller S."/>
            <person name="Daubin V."/>
            <person name="Demange N."/>
            <person name="Francino M.P."/>
            <person name="Goltsman E."/>
            <person name="Huang Y."/>
            <person name="Kopp O.R."/>
            <person name="Labarre L."/>
            <person name="Lapidus A."/>
            <person name="Lavire C."/>
            <person name="Marechal J."/>
            <person name="Martinez M."/>
            <person name="Mastronunzio J.E."/>
            <person name="Mullin B.C."/>
            <person name="Niemann J."/>
            <person name="Pujic P."/>
            <person name="Rawnsley T."/>
            <person name="Rouy Z."/>
            <person name="Schenowitz C."/>
            <person name="Sellstedt A."/>
            <person name="Tavares F."/>
            <person name="Tomkins J.P."/>
            <person name="Vallenet D."/>
            <person name="Valverde C."/>
            <person name="Wall L.G."/>
            <person name="Wang Y."/>
            <person name="Medigue C."/>
            <person name="Benson D.R."/>
        </authorList>
    </citation>
    <scope>NUCLEOTIDE SEQUENCE [LARGE SCALE GENOMIC DNA]</scope>
    <source>
        <strain evidence="9">DSM 45818 / CECT 9043 / CcI3</strain>
    </source>
</reference>
<feature type="domain" description="NlpC/P60" evidence="7">
    <location>
        <begin position="343"/>
        <end position="459"/>
    </location>
</feature>
<name>Q2JFY2_FRACC</name>